<keyword evidence="1" id="KW-0812">Transmembrane</keyword>
<evidence type="ECO:0000313" key="3">
    <source>
        <dbReference type="Proteomes" id="UP000203066"/>
    </source>
</evidence>
<organism evidence="2 3">
    <name type="scientific">Leptopilina boulardi filamentous virus</name>
    <dbReference type="NCBI Taxonomy" id="552509"/>
    <lineage>
        <taxon>Viruses</taxon>
        <taxon>Viruses incertae sedis</taxon>
        <taxon>Naldaviricetes</taxon>
        <taxon>Lefavirales</taxon>
        <taxon>Filamentoviridae</taxon>
        <taxon>Alphafilamentovirus</taxon>
        <taxon>Alphafilamentovirus leboulardi</taxon>
    </lineage>
</organism>
<evidence type="ECO:0000256" key="1">
    <source>
        <dbReference type="SAM" id="Phobius"/>
    </source>
</evidence>
<dbReference type="GeneID" id="31050557"/>
<dbReference type="EMBL" id="KY009685">
    <property type="protein sequence ID" value="AQQ80000.1"/>
    <property type="molecule type" value="Genomic_DNA"/>
</dbReference>
<feature type="transmembrane region" description="Helical" evidence="1">
    <location>
        <begin position="241"/>
        <end position="262"/>
    </location>
</feature>
<name>A0A1S5YD11_9VIRU</name>
<dbReference type="Proteomes" id="UP000203066">
    <property type="component" value="Segment"/>
</dbReference>
<keyword evidence="1" id="KW-1133">Transmembrane helix</keyword>
<protein>
    <submittedName>
        <fullName evidence="2">Uncharacterized protein</fullName>
    </submittedName>
</protein>
<reference evidence="2 3" key="1">
    <citation type="journal article" date="2016" name="Genome Biol. Evol.">
        <title>Genome Sequencing of the Behavior Manipulating Virus LbFV Reveals a Possible New Virus Family.</title>
        <authorList>
            <person name="Lepetit D."/>
            <person name="Gillet B."/>
            <person name="Hughes S."/>
            <person name="Kraaijeveld K."/>
            <person name="Varaldi J."/>
        </authorList>
    </citation>
    <scope>NUCLEOTIDE SEQUENCE [LARGE SCALE GENOMIC DNA]</scope>
    <source>
        <strain evidence="2">Valence Gotheron</strain>
    </source>
</reference>
<dbReference type="RefSeq" id="YP_009345684.1">
    <property type="nucleotide sequence ID" value="NC_033778.1"/>
</dbReference>
<sequence length="351" mass="42638">MIKLRDITFTNLQKELNFDIKEKLKTIRNDKYKLSKYSLIELFSNRGEIFLTTNFSRGMIFLKEHLFTIEDFENELENLKKSIIDFFFTKVMHTSIINMDIDSILNEMKKKLFVLLNVHYEYSKANFLFIDSLFCVNVYLHMICIEQNKNLLEYLFDILRNLVLLWQLRLYIPVLQTDISNADIEINMMYCQLMKLKRRRQSYYVNFARKITVIDRNESEILKNTHDLLFQQSLKKEFDRIVQHLFFISVIFTSVEIVKFLSCKKDGKKKIKKITKALNKISKKIIQDVFFSQEIDDWLKEYFFNNFQETKHMKNIHKFNMYKEVDFVVYLNQVRQFEKKMNKYLIKKDLI</sequence>
<keyword evidence="3" id="KW-1185">Reference proteome</keyword>
<gene>
    <name evidence="2" type="ORF">LbFV_ORF80</name>
</gene>
<accession>A0A1S5YD11</accession>
<evidence type="ECO:0000313" key="2">
    <source>
        <dbReference type="EMBL" id="AQQ80000.1"/>
    </source>
</evidence>
<proteinExistence type="predicted"/>
<keyword evidence="1" id="KW-0472">Membrane</keyword>
<dbReference type="KEGG" id="vg:31050557"/>